<dbReference type="Proteomes" id="UP000007110">
    <property type="component" value="Unassembled WGS sequence"/>
</dbReference>
<dbReference type="PROSITE" id="PS50250">
    <property type="entry name" value="PCI"/>
    <property type="match status" value="1"/>
</dbReference>
<name>A0A7M7T5V4_STRPU</name>
<dbReference type="EnsemblMetazoa" id="XM_031000224">
    <property type="protein sequence ID" value="XP_030856084"/>
    <property type="gene ID" value="LOC115929981"/>
</dbReference>
<evidence type="ECO:0000256" key="1">
    <source>
        <dbReference type="ARBA" id="ARBA00004123"/>
    </source>
</evidence>
<dbReference type="PANTHER" id="PTHR10758">
    <property type="entry name" value="26S PROTEASOME NON-ATPASE REGULATORY SUBUNIT 3/COP9 SIGNALOSOME COMPLEX SUBUNIT 3"/>
    <property type="match status" value="1"/>
</dbReference>
<evidence type="ECO:0000256" key="4">
    <source>
        <dbReference type="ARBA" id="ARBA00014878"/>
    </source>
</evidence>
<dbReference type="GO" id="GO:0008180">
    <property type="term" value="C:COP9 signalosome"/>
    <property type="evidence" value="ECO:0000318"/>
    <property type="project" value="GO_Central"/>
</dbReference>
<dbReference type="InterPro" id="IPR000717">
    <property type="entry name" value="PCI_dom"/>
</dbReference>
<dbReference type="FunFam" id="1.10.10.10:FF:000354">
    <property type="entry name" value="COP9 signalosome complex subunit 3"/>
    <property type="match status" value="1"/>
</dbReference>
<dbReference type="RefSeq" id="XP_030856084.1">
    <property type="nucleotide sequence ID" value="XM_031000224.1"/>
</dbReference>
<dbReference type="InterPro" id="IPR050756">
    <property type="entry name" value="CSN3"/>
</dbReference>
<reference evidence="10" key="1">
    <citation type="submission" date="2015-02" db="EMBL/GenBank/DDBJ databases">
        <title>Genome sequencing for Strongylocentrotus purpuratus.</title>
        <authorList>
            <person name="Murali S."/>
            <person name="Liu Y."/>
            <person name="Vee V."/>
            <person name="English A."/>
            <person name="Wang M."/>
            <person name="Skinner E."/>
            <person name="Han Y."/>
            <person name="Muzny D.M."/>
            <person name="Worley K.C."/>
            <person name="Gibbs R.A."/>
        </authorList>
    </citation>
    <scope>NUCLEOTIDE SEQUENCE</scope>
</reference>
<dbReference type="InterPro" id="IPR036390">
    <property type="entry name" value="WH_DNA-bd_sf"/>
</dbReference>
<keyword evidence="7" id="KW-0539">Nucleus</keyword>
<dbReference type="AlphaFoldDB" id="A0A7M7T5V4"/>
<evidence type="ECO:0000256" key="6">
    <source>
        <dbReference type="ARBA" id="ARBA00022790"/>
    </source>
</evidence>
<dbReference type="GeneID" id="115929981"/>
<dbReference type="Pfam" id="PF21215">
    <property type="entry name" value="CSN3-like_C"/>
    <property type="match status" value="1"/>
</dbReference>
<evidence type="ECO:0000256" key="5">
    <source>
        <dbReference type="ARBA" id="ARBA00022490"/>
    </source>
</evidence>
<dbReference type="GO" id="GO:0005737">
    <property type="term" value="C:cytoplasm"/>
    <property type="evidence" value="ECO:0007669"/>
    <property type="project" value="UniProtKB-SubCell"/>
</dbReference>
<dbReference type="Gene3D" id="1.25.40.570">
    <property type="match status" value="1"/>
</dbReference>
<evidence type="ECO:0000256" key="3">
    <source>
        <dbReference type="ARBA" id="ARBA00007084"/>
    </source>
</evidence>
<dbReference type="SUPFAM" id="SSF46785">
    <property type="entry name" value="Winged helix' DNA-binding domain"/>
    <property type="match status" value="1"/>
</dbReference>
<dbReference type="InterPro" id="IPR048621">
    <property type="entry name" value="CSN3_C"/>
</dbReference>
<evidence type="ECO:0000313" key="10">
    <source>
        <dbReference type="Proteomes" id="UP000007110"/>
    </source>
</evidence>
<dbReference type="InParanoid" id="A0A7M7T5V4"/>
<protein>
    <recommendedName>
        <fullName evidence="4">COP9 signalosome complex subunit 3</fullName>
    </recommendedName>
</protein>
<proteinExistence type="inferred from homology"/>
<evidence type="ECO:0000313" key="9">
    <source>
        <dbReference type="EnsemblMetazoa" id="XP_030856084"/>
    </source>
</evidence>
<keyword evidence="10" id="KW-1185">Reference proteome</keyword>
<dbReference type="OrthoDB" id="29061at2759"/>
<dbReference type="KEGG" id="spu:115929981"/>
<reference evidence="9" key="2">
    <citation type="submission" date="2021-01" db="UniProtKB">
        <authorList>
            <consortium name="EnsemblMetazoa"/>
        </authorList>
    </citation>
    <scope>IDENTIFICATION</scope>
</reference>
<keyword evidence="5" id="KW-0963">Cytoplasm</keyword>
<dbReference type="GO" id="GO:0006511">
    <property type="term" value="P:ubiquitin-dependent protein catabolic process"/>
    <property type="evidence" value="ECO:0000318"/>
    <property type="project" value="GO_Central"/>
</dbReference>
<dbReference type="PANTHER" id="PTHR10758:SF1">
    <property type="entry name" value="COP9 SIGNALOSOME COMPLEX SUBUNIT 3"/>
    <property type="match status" value="1"/>
</dbReference>
<keyword evidence="6" id="KW-0736">Signalosome</keyword>
<dbReference type="Pfam" id="PF01399">
    <property type="entry name" value="PCI"/>
    <property type="match status" value="1"/>
</dbReference>
<evidence type="ECO:0000256" key="7">
    <source>
        <dbReference type="ARBA" id="ARBA00023242"/>
    </source>
</evidence>
<comment type="similarity">
    <text evidence="3">Belongs to the CSN3 family.</text>
</comment>
<evidence type="ECO:0000259" key="8">
    <source>
        <dbReference type="PROSITE" id="PS50250"/>
    </source>
</evidence>
<organism evidence="9 10">
    <name type="scientific">Strongylocentrotus purpuratus</name>
    <name type="common">Purple sea urchin</name>
    <dbReference type="NCBI Taxonomy" id="7668"/>
    <lineage>
        <taxon>Eukaryota</taxon>
        <taxon>Metazoa</taxon>
        <taxon>Echinodermata</taxon>
        <taxon>Eleutherozoa</taxon>
        <taxon>Echinozoa</taxon>
        <taxon>Echinoidea</taxon>
        <taxon>Euechinoidea</taxon>
        <taxon>Echinacea</taxon>
        <taxon>Camarodonta</taxon>
        <taxon>Echinidea</taxon>
        <taxon>Strongylocentrotidae</taxon>
        <taxon>Strongylocentrotus</taxon>
    </lineage>
</organism>
<dbReference type="SMART" id="SM00088">
    <property type="entry name" value="PINT"/>
    <property type="match status" value="1"/>
</dbReference>
<sequence>MELLSQLYQEIANSYSTNNPSDVSSVLEKHSGQLNRDQNMGLGKQVVSSLYRKNIQRLTKTFLTLSLNDIARRVHLHAPQEAEQYVRNMIEDGEIHATISKQNGMVHFHDNPEKYDNPAVLRHVEQQMQHCISLDEKLKSMDQEIAVNPQYVQKSMGVREDDEVGGVFGAEGNRTHCKKDEFLSKDCNKQGLMNLISEELRKGNCTVSNVSGDADVLFFSQVALAALLWPSQVYATQLLLSLPLTAFSMQMQMYILLKLQ</sequence>
<feature type="domain" description="PCI" evidence="8">
    <location>
        <begin position="1"/>
        <end position="113"/>
    </location>
</feature>
<comment type="subcellular location">
    <subcellularLocation>
        <location evidence="2">Cytoplasm</location>
    </subcellularLocation>
    <subcellularLocation>
        <location evidence="1">Nucleus</location>
    </subcellularLocation>
</comment>
<evidence type="ECO:0000256" key="2">
    <source>
        <dbReference type="ARBA" id="ARBA00004496"/>
    </source>
</evidence>
<accession>A0A7M7T5V4</accession>